<dbReference type="RefSeq" id="WP_166986841.1">
    <property type="nucleotide sequence ID" value="NZ_CP061169.1"/>
</dbReference>
<evidence type="ECO:0008006" key="11">
    <source>
        <dbReference type="Google" id="ProtNLM"/>
    </source>
</evidence>
<evidence type="ECO:0000256" key="3">
    <source>
        <dbReference type="ARBA" id="ARBA00022741"/>
    </source>
</evidence>
<evidence type="ECO:0000256" key="4">
    <source>
        <dbReference type="ARBA" id="ARBA00022777"/>
    </source>
</evidence>
<name>A0ABX6YI88_9MICO</name>
<dbReference type="Pfam" id="PF17042">
    <property type="entry name" value="NBD_C"/>
    <property type="match status" value="1"/>
</dbReference>
<keyword evidence="10" id="KW-1185">Reference proteome</keyword>
<keyword evidence="2" id="KW-0808">Transferase</keyword>
<keyword evidence="3" id="KW-0547">Nucleotide-binding</keyword>
<accession>A0ABX6YI88</accession>
<feature type="domain" description="Four-carbon acid sugar kinase nucleotide binding" evidence="8">
    <location>
        <begin position="249"/>
        <end position="404"/>
    </location>
</feature>
<evidence type="ECO:0000256" key="2">
    <source>
        <dbReference type="ARBA" id="ARBA00022679"/>
    </source>
</evidence>
<evidence type="ECO:0000256" key="6">
    <source>
        <dbReference type="ARBA" id="ARBA00023277"/>
    </source>
</evidence>
<dbReference type="Gene3D" id="3.40.980.20">
    <property type="entry name" value="Four-carbon acid sugar kinase, nucleotide binding domain"/>
    <property type="match status" value="1"/>
</dbReference>
<dbReference type="Proteomes" id="UP000662814">
    <property type="component" value="Chromosome"/>
</dbReference>
<keyword evidence="6" id="KW-0119">Carbohydrate metabolism</keyword>
<evidence type="ECO:0000259" key="8">
    <source>
        <dbReference type="Pfam" id="PF17042"/>
    </source>
</evidence>
<dbReference type="SUPFAM" id="SSF142764">
    <property type="entry name" value="YgbK-like"/>
    <property type="match status" value="1"/>
</dbReference>
<keyword evidence="5" id="KW-0067">ATP-binding</keyword>
<dbReference type="EMBL" id="CP061169">
    <property type="protein sequence ID" value="QPZ38314.1"/>
    <property type="molecule type" value="Genomic_DNA"/>
</dbReference>
<proteinExistence type="inferred from homology"/>
<dbReference type="InterPro" id="IPR031475">
    <property type="entry name" value="NBD_C"/>
</dbReference>
<evidence type="ECO:0000259" key="7">
    <source>
        <dbReference type="Pfam" id="PF07005"/>
    </source>
</evidence>
<evidence type="ECO:0000313" key="9">
    <source>
        <dbReference type="EMBL" id="QPZ38314.1"/>
    </source>
</evidence>
<comment type="similarity">
    <text evidence="1">Belongs to the four-carbon acid sugar kinase family.</text>
</comment>
<dbReference type="InterPro" id="IPR042213">
    <property type="entry name" value="NBD_C_sf"/>
</dbReference>
<protein>
    <recommendedName>
        <fullName evidence="11">Four-carbon acid sugar kinase family protein</fullName>
    </recommendedName>
</protein>
<gene>
    <name evidence="9" type="ORF">HCR76_16250</name>
</gene>
<dbReference type="Gene3D" id="3.40.50.10840">
    <property type="entry name" value="Putative sugar-binding, N-terminal domain"/>
    <property type="match status" value="1"/>
</dbReference>
<reference evidence="9 10" key="1">
    <citation type="submission" date="2020-12" db="EMBL/GenBank/DDBJ databases">
        <title>Microbacterium sp. HY060.</title>
        <authorList>
            <person name="Zhou J."/>
        </authorList>
    </citation>
    <scope>NUCLEOTIDE SEQUENCE [LARGE SCALE GENOMIC DNA]</scope>
    <source>
        <strain evidence="9 10">HY60</strain>
    </source>
</reference>
<dbReference type="Pfam" id="PF07005">
    <property type="entry name" value="SBD_N"/>
    <property type="match status" value="1"/>
</dbReference>
<evidence type="ECO:0000256" key="5">
    <source>
        <dbReference type="ARBA" id="ARBA00022840"/>
    </source>
</evidence>
<keyword evidence="4" id="KW-0418">Kinase</keyword>
<dbReference type="InterPro" id="IPR010737">
    <property type="entry name" value="4-carb_acid_sugar_kinase_N"/>
</dbReference>
<feature type="domain" description="Four-carbon acid sugar kinase N-terminal" evidence="7">
    <location>
        <begin position="4"/>
        <end position="228"/>
    </location>
</feature>
<evidence type="ECO:0000256" key="1">
    <source>
        <dbReference type="ARBA" id="ARBA00005715"/>
    </source>
</evidence>
<sequence>MKTVVLDDDPTGTQSASGVKVLLHSDADLIMEALRDADSVYVQTNTRAIDEQSAVDLVAKVKADAEEAAGRLGEQLQFVLRGDSTLRGHVFAETEVFLDKDAVMLFVPAFPAGGRTTVDGVHFVRVGGKEVPAHETEYARDPVFPFATGVLAEYVLEKSGRSALPLSREIVRSDRLAQVLEAAEPGSVVIPDAENDNDINLIAEAVVAARGEGKRIVVRSASPLAAALAGVASDGLLPVPLVAASRRTLLVCGSHTEGATAQLALVRDMWGEPITVLTDAALDDPATAGTDAADGIRSQLDERPFAYLTTERQRQESHGTLEHGERVMSGLTHAVRAVLSQVDVIIAKGGITSAEVARTGIGARSALVLGQVLPGISVWCMTDHTGREVLYIVVPGNVGDERTLTDVLAALSLP</sequence>
<evidence type="ECO:0000313" key="10">
    <source>
        <dbReference type="Proteomes" id="UP000662814"/>
    </source>
</evidence>
<organism evidence="9 10">
    <name type="scientific">Paramicrobacterium chengjingii</name>
    <dbReference type="NCBI Taxonomy" id="2769067"/>
    <lineage>
        <taxon>Bacteria</taxon>
        <taxon>Bacillati</taxon>
        <taxon>Actinomycetota</taxon>
        <taxon>Actinomycetes</taxon>
        <taxon>Micrococcales</taxon>
        <taxon>Microbacteriaceae</taxon>
        <taxon>Paramicrobacterium</taxon>
    </lineage>
</organism>
<dbReference type="InterPro" id="IPR037051">
    <property type="entry name" value="4-carb_acid_sugar_kinase_N_sf"/>
</dbReference>